<proteinExistence type="inferred from homology"/>
<dbReference type="InterPro" id="IPR014710">
    <property type="entry name" value="RmlC-like_jellyroll"/>
</dbReference>
<dbReference type="AlphaFoldDB" id="A0A6H9Z4R1"/>
<organism evidence="8 9">
    <name type="scientific">Actinomadura rudentiformis</name>
    <dbReference type="NCBI Taxonomy" id="359158"/>
    <lineage>
        <taxon>Bacteria</taxon>
        <taxon>Bacillati</taxon>
        <taxon>Actinomycetota</taxon>
        <taxon>Actinomycetes</taxon>
        <taxon>Streptosporangiales</taxon>
        <taxon>Thermomonosporaceae</taxon>
        <taxon>Actinomadura</taxon>
    </lineage>
</organism>
<feature type="cross-link" description="3'-(S-cysteinyl)-tyrosine (Cys-Tyr)" evidence="6">
    <location>
        <begin position="108"/>
        <end position="172"/>
    </location>
</feature>
<keyword evidence="9" id="KW-1185">Reference proteome</keyword>
<evidence type="ECO:0000256" key="4">
    <source>
        <dbReference type="ARBA" id="ARBA00023002"/>
    </source>
</evidence>
<dbReference type="Pfam" id="PF05995">
    <property type="entry name" value="CDO_I"/>
    <property type="match status" value="1"/>
</dbReference>
<evidence type="ECO:0000256" key="1">
    <source>
        <dbReference type="ARBA" id="ARBA00006622"/>
    </source>
</evidence>
<evidence type="ECO:0000313" key="8">
    <source>
        <dbReference type="EMBL" id="KAB2350941.1"/>
    </source>
</evidence>
<dbReference type="GO" id="GO:0016702">
    <property type="term" value="F:oxidoreductase activity, acting on single donors with incorporation of molecular oxygen, incorporation of two atoms of oxygen"/>
    <property type="evidence" value="ECO:0007669"/>
    <property type="project" value="InterPro"/>
</dbReference>
<evidence type="ECO:0000256" key="5">
    <source>
        <dbReference type="ARBA" id="ARBA00023004"/>
    </source>
</evidence>
<feature type="binding site" evidence="7">
    <location>
        <position position="102"/>
    </location>
    <ligand>
        <name>Fe cation</name>
        <dbReference type="ChEBI" id="CHEBI:24875"/>
        <note>catalytic</note>
    </ligand>
</feature>
<keyword evidence="3 8" id="KW-0223">Dioxygenase</keyword>
<dbReference type="Proteomes" id="UP000468735">
    <property type="component" value="Unassembled WGS sequence"/>
</dbReference>
<dbReference type="InterPro" id="IPR011051">
    <property type="entry name" value="RmlC_Cupin_sf"/>
</dbReference>
<keyword evidence="6" id="KW-0883">Thioether bond</keyword>
<evidence type="ECO:0000256" key="6">
    <source>
        <dbReference type="PIRSR" id="PIRSR610300-50"/>
    </source>
</evidence>
<feature type="binding site" evidence="7">
    <location>
        <position position="156"/>
    </location>
    <ligand>
        <name>Fe cation</name>
        <dbReference type="ChEBI" id="CHEBI:24875"/>
        <note>catalytic</note>
    </ligand>
</feature>
<comment type="caution">
    <text evidence="8">The sequence shown here is derived from an EMBL/GenBank/DDBJ whole genome shotgun (WGS) entry which is preliminary data.</text>
</comment>
<dbReference type="CDD" id="cd10548">
    <property type="entry name" value="cupin_CDO"/>
    <property type="match status" value="1"/>
</dbReference>
<dbReference type="GO" id="GO:0008198">
    <property type="term" value="F:ferrous iron binding"/>
    <property type="evidence" value="ECO:0007669"/>
    <property type="project" value="TreeGrafter"/>
</dbReference>
<dbReference type="Gene3D" id="2.60.120.10">
    <property type="entry name" value="Jelly Rolls"/>
    <property type="match status" value="1"/>
</dbReference>
<gene>
    <name evidence="8" type="ORF">F8566_08290</name>
</gene>
<evidence type="ECO:0000256" key="2">
    <source>
        <dbReference type="ARBA" id="ARBA00022723"/>
    </source>
</evidence>
<evidence type="ECO:0000256" key="7">
    <source>
        <dbReference type="PIRSR" id="PIRSR610300-51"/>
    </source>
</evidence>
<keyword evidence="4" id="KW-0560">Oxidoreductase</keyword>
<accession>A0A6H9Z4R1</accession>
<dbReference type="OrthoDB" id="7059163at2"/>
<name>A0A6H9Z4R1_9ACTN</name>
<protein>
    <submittedName>
        <fullName evidence="8">Cysteine dioxygenase</fullName>
    </submittedName>
</protein>
<dbReference type="InterPro" id="IPR010300">
    <property type="entry name" value="CDO_1"/>
</dbReference>
<comment type="similarity">
    <text evidence="1">Belongs to the cysteine dioxygenase family.</text>
</comment>
<evidence type="ECO:0000256" key="3">
    <source>
        <dbReference type="ARBA" id="ARBA00022964"/>
    </source>
</evidence>
<feature type="binding site" evidence="7">
    <location>
        <position position="104"/>
    </location>
    <ligand>
        <name>Fe cation</name>
        <dbReference type="ChEBI" id="CHEBI:24875"/>
        <note>catalytic</note>
    </ligand>
</feature>
<dbReference type="EMBL" id="WBMT01000003">
    <property type="protein sequence ID" value="KAB2350941.1"/>
    <property type="molecule type" value="Genomic_DNA"/>
</dbReference>
<keyword evidence="5 7" id="KW-0408">Iron</keyword>
<dbReference type="PANTHER" id="PTHR12918">
    <property type="entry name" value="CYSTEINE DIOXYGENASE"/>
    <property type="match status" value="1"/>
</dbReference>
<dbReference type="SUPFAM" id="SSF51182">
    <property type="entry name" value="RmlC-like cupins"/>
    <property type="match status" value="1"/>
</dbReference>
<keyword evidence="2 7" id="KW-0479">Metal-binding</keyword>
<sequence length="194" mass="21299">MDRRPEPGVMAAITATTPITPVLTDVIDAVREIVQRGLAPEPTAHLAGQALRRFLERPGLLTPEQRTGDPERYRQHVLHAEPDGSFSVVALVWLPGQRTPIHDHVSWCVTGVYEGEETERRYLLESDGRRSRLVAIEEVVNPSGAVAAFAPPGDIHRVWNGGTTKAISIHLYGADIAKLGTSIRRTYAEPAEES</sequence>
<dbReference type="PANTHER" id="PTHR12918:SF1">
    <property type="entry name" value="CYSTEINE DIOXYGENASE TYPE 1"/>
    <property type="match status" value="1"/>
</dbReference>
<evidence type="ECO:0000313" key="9">
    <source>
        <dbReference type="Proteomes" id="UP000468735"/>
    </source>
</evidence>
<reference evidence="8 9" key="1">
    <citation type="submission" date="2019-09" db="EMBL/GenBank/DDBJ databases">
        <title>Actinomadura physcomitrii sp. nov., a novel actinomycete isolated from moss [Physcomitrium sphaericum (Ludw) Fuernr].</title>
        <authorList>
            <person name="Zhuang X."/>
            <person name="Liu C."/>
        </authorList>
    </citation>
    <scope>NUCLEOTIDE SEQUENCE [LARGE SCALE GENOMIC DNA]</scope>
    <source>
        <strain evidence="8 9">HMC1</strain>
    </source>
</reference>